<dbReference type="FunCoup" id="A0A409XFV3">
    <property type="interactions" value="95"/>
</dbReference>
<dbReference type="STRING" id="93625.A0A409XFV3"/>
<dbReference type="GO" id="GO:0006369">
    <property type="term" value="P:termination of RNA polymerase II transcription"/>
    <property type="evidence" value="ECO:0007669"/>
    <property type="project" value="TreeGrafter"/>
</dbReference>
<dbReference type="InterPro" id="IPR056474">
    <property type="entry name" value="SEN1_barrel"/>
</dbReference>
<dbReference type="FunFam" id="3.40.50.300:FF:000326">
    <property type="entry name" value="P-loop containing nucleoside triphosphate hydrolase"/>
    <property type="match status" value="1"/>
</dbReference>
<keyword evidence="2" id="KW-0547">Nucleotide-binding</keyword>
<dbReference type="Pfam" id="PF13087">
    <property type="entry name" value="AAA_12"/>
    <property type="match status" value="1"/>
</dbReference>
<dbReference type="InterPro" id="IPR041677">
    <property type="entry name" value="DNA2/NAM7_AAA_11"/>
</dbReference>
<dbReference type="InterPro" id="IPR041679">
    <property type="entry name" value="DNA2/NAM7-like_C"/>
</dbReference>
<keyword evidence="4" id="KW-0347">Helicase</keyword>
<dbReference type="Pfam" id="PF12726">
    <property type="entry name" value="SEN1_N"/>
    <property type="match status" value="1"/>
</dbReference>
<dbReference type="PANTHER" id="PTHR10887">
    <property type="entry name" value="DNA2/NAM7 HELICASE FAMILY"/>
    <property type="match status" value="1"/>
</dbReference>
<evidence type="ECO:0000259" key="10">
    <source>
        <dbReference type="Pfam" id="PF13087"/>
    </source>
</evidence>
<evidence type="ECO:0000313" key="12">
    <source>
        <dbReference type="EMBL" id="PPQ89663.1"/>
    </source>
</evidence>
<evidence type="ECO:0000256" key="2">
    <source>
        <dbReference type="ARBA" id="ARBA00022741"/>
    </source>
</evidence>
<dbReference type="Proteomes" id="UP000283269">
    <property type="component" value="Unassembled WGS sequence"/>
</dbReference>
<protein>
    <recommendedName>
        <fullName evidence="14">AAA+ ATPase domain-containing protein</fullName>
    </recommendedName>
</protein>
<dbReference type="GO" id="GO:0005524">
    <property type="term" value="F:ATP binding"/>
    <property type="evidence" value="ECO:0007669"/>
    <property type="project" value="UniProtKB-KW"/>
</dbReference>
<dbReference type="Pfam" id="PF13086">
    <property type="entry name" value="AAA_11"/>
    <property type="match status" value="1"/>
</dbReference>
<evidence type="ECO:0008006" key="14">
    <source>
        <dbReference type="Google" id="ProtNLM"/>
    </source>
</evidence>
<feature type="domain" description="DNA2/NAM7 helicase-like C-terminal" evidence="10">
    <location>
        <begin position="1600"/>
        <end position="1772"/>
    </location>
</feature>
<proteinExistence type="inferred from homology"/>
<feature type="region of interest" description="Disordered" evidence="7">
    <location>
        <begin position="909"/>
        <end position="1059"/>
    </location>
</feature>
<keyword evidence="13" id="KW-1185">Reference proteome</keyword>
<evidence type="ECO:0000259" key="8">
    <source>
        <dbReference type="Pfam" id="PF12726"/>
    </source>
</evidence>
<dbReference type="Pfam" id="PF23576">
    <property type="entry name" value="SEN1_barrel"/>
    <property type="match status" value="1"/>
</dbReference>
<dbReference type="InterPro" id="IPR027417">
    <property type="entry name" value="P-loop_NTPase"/>
</dbReference>
<keyword evidence="6" id="KW-0175">Coiled coil</keyword>
<feature type="compositionally biased region" description="Polar residues" evidence="7">
    <location>
        <begin position="934"/>
        <end position="963"/>
    </location>
</feature>
<comment type="caution">
    <text evidence="12">The sequence shown here is derived from an EMBL/GenBank/DDBJ whole genome shotgun (WGS) entry which is preliminary data.</text>
</comment>
<keyword evidence="5" id="KW-0067">ATP-binding</keyword>
<name>A0A409XFV3_PSICY</name>
<dbReference type="InterPro" id="IPR047187">
    <property type="entry name" value="SF1_C_Upf1"/>
</dbReference>
<accession>A0A409XFV3</accession>
<dbReference type="OrthoDB" id="6513042at2759"/>
<feature type="region of interest" description="Disordered" evidence="7">
    <location>
        <begin position="1853"/>
        <end position="1986"/>
    </location>
</feature>
<organism evidence="12 13">
    <name type="scientific">Psilocybe cyanescens</name>
    <dbReference type="NCBI Taxonomy" id="93625"/>
    <lineage>
        <taxon>Eukaryota</taxon>
        <taxon>Fungi</taxon>
        <taxon>Dikarya</taxon>
        <taxon>Basidiomycota</taxon>
        <taxon>Agaricomycotina</taxon>
        <taxon>Agaricomycetes</taxon>
        <taxon>Agaricomycetidae</taxon>
        <taxon>Agaricales</taxon>
        <taxon>Agaricineae</taxon>
        <taxon>Strophariaceae</taxon>
        <taxon>Psilocybe</taxon>
    </lineage>
</organism>
<dbReference type="GO" id="GO:0016787">
    <property type="term" value="F:hydrolase activity"/>
    <property type="evidence" value="ECO:0007669"/>
    <property type="project" value="UniProtKB-KW"/>
</dbReference>
<evidence type="ECO:0000256" key="3">
    <source>
        <dbReference type="ARBA" id="ARBA00022801"/>
    </source>
</evidence>
<keyword evidence="3" id="KW-0378">Hydrolase</keyword>
<evidence type="ECO:0000256" key="5">
    <source>
        <dbReference type="ARBA" id="ARBA00022840"/>
    </source>
</evidence>
<evidence type="ECO:0000256" key="6">
    <source>
        <dbReference type="SAM" id="Coils"/>
    </source>
</evidence>
<evidence type="ECO:0000313" key="13">
    <source>
        <dbReference type="Proteomes" id="UP000283269"/>
    </source>
</evidence>
<comment type="similarity">
    <text evidence="1">Belongs to the DNA2/NAM7 helicase family.</text>
</comment>
<feature type="compositionally biased region" description="Basic and acidic residues" evidence="7">
    <location>
        <begin position="1878"/>
        <end position="1888"/>
    </location>
</feature>
<feature type="compositionally biased region" description="Polar residues" evidence="7">
    <location>
        <begin position="1890"/>
        <end position="1941"/>
    </location>
</feature>
<dbReference type="CDD" id="cd18042">
    <property type="entry name" value="DEXXQc_SETX"/>
    <property type="match status" value="1"/>
</dbReference>
<gene>
    <name evidence="12" type="ORF">CVT25_013850</name>
</gene>
<feature type="compositionally biased region" description="Basic residues" evidence="7">
    <location>
        <begin position="1963"/>
        <end position="1975"/>
    </location>
</feature>
<dbReference type="Gene3D" id="3.40.50.300">
    <property type="entry name" value="P-loop containing nucleotide triphosphate hydrolases"/>
    <property type="match status" value="2"/>
</dbReference>
<sequence>MPVGSDAHNVKKTLDILRETPADTAAASDAILAGIYSFLMKIPPSSDGFVHWFCNKADATTIDAATFLIRLMAYNSPQVVEWKKRLHQCLSSCAFCAHGLGIAKVISQNTFLAAFNQDILEAFFIEFDKWEVKEVLDDLHKHSAVGQTPSDGVSAATLYRMVSNWAIFCNPEVLSYLQTHTLVKYTEDWPDHPLPAGVLILLLVANTELRSWATIYASGSRIIDLSLFRGSYFKAMELVIYIMKTSCDPPTLDSKSLALTAGTKQVVDHLSFAHSTELWSGFHALLRLIPPEWFTTNSGLPLEFKRTVFSHLQDKEPYFVEVFKCFTLLMKRLAKDVWSGEGPEYPQNAFEAIKANPFYAELLLSLSLDSVLSHLAWIQEYLSTVRNCSFYGNVLEKTINSLFEDAQHERFQRSRPSLMKCIMRILHEELQKSRFDNDSENAVLLLRTLRIHFDTVLSLAYRANDEDQEWKTVQILARSLVKDFLQTDVQSLESAIIRLCQILSQKKRGIVCDKLPILSIQSTTWKAFYSTIRGSDAIASAVCIVSKVAHIDFIKGTVFARQWDFSAGDHVVKEVNQAIRIIQNGFSDSVSTFAEYGVSSNAIDILRRPGVGKAVTLLLLSPVEDYQTVGKTLVGLAFDVDGRMDCFRSLLENLANEALDGIFEFLTNFHAYASKTPEASSLSAALVRCFADILDVLCASPDGLLHNSYFLRSKEPTGPASRMHKFWNLLTKSLCIIYSRASMWAQYIDTPDMVLWMRDALILARDVLNQWRVIESASNTSLEASSKLTKRGETSHIGQQMIGALQDFLPELIRWLRLTDEELLHQSFSLLRSLFDLMKETHVRPSDSALEKLNKLVEGARSMDKEVREQKTRLDRGRLLQLSEVLSYFNADKKDDDDDDDEVVIVSHTKATQKPAFEKPGAKSGADNRPYIQGKSQPTKSVNRSTQATIPFATTRTSGSKTFTARDQRKLDSSAAVPSFRKSGSSIVAAGPSRAIPDSRRPLTKTGPKNEALHIRAQSSEESSSSSSDTDDGLGVEAFRDSRPRSPRKPKPVERRQIKTLDIPMKTHPAEDRFMRNKQAHYNAMRMRPDISDLHRIILSWDYKHDGPTPPGKPLNSLPVPSRFDSYVHYFGVFQPLLLMECWAQLQQSKEERQNAYECKVDSRQYVDDWLDIDITLTENVRKDWYLVETDVVLLQQPGHDKCLMGKVKSYRALPTGILAVVRCYIQGGTSDPGLQISTLWQISKVFSLSTLHREYGALVSLQYNDMCGFILRPSLPVASNVSPKDLWETMESYKVNQPQATAILKAMQTQGFSLIQGPPGTGKTSTICGLIARFLSQRPRAAVPIVVGRATPSTLSRNTSSQPSARILVCAPSNAAIDELGQRIKDGFVGSQKKFKSNPLNIVRIGADQAISATVRDISLDYLVDQKLDNTPKPLNDIGNEIRFIRQELDAVKQNRLLKMAELTTIVELSPRKTALENEVKILNSRRQALIIKLDAQKDKQKSDSRTLDTLRRNTRREVITQADVICSTLSGAGHDILENLEFDMIIIDEAAQAIELSSLIPLKYACARCIMVGDPQQLPPTVLSQEASRFGYNQSLFYRMHPDISCLPSQIFYDKKLLDGPDMAEKTKQPWHTHAMFGTYKFLNVSWGVEESNGHSIKNSAECNTAVELYNRLRRDFSAIDFTLRIGVVSMYKAQINALRRMFVDRFGSDVLSKIDFNTVDGFQGQEKDIIILSCVRAGPGLQNVGFLSDIRRMNVALTRAKSSLFVLGHTPTLERSDPTWRKIIQDARTRSALVNIDATYFARGISSGDSKEVSSKKKAHLTKTLPVPSDLSIPQELKAAVENVIPIQTASPLGRPSNSLPLAADTSSSLLSHPEPNRGIKKPLEAESSSFTRSKPPSPGPSQINTTVVTPSIPPSNSTPQSSAIPQITSVDSSSTQARPGAQGTKRPLDQEGSDLAPTKPRRPAPPRKKAKQQTMFIPKKRI</sequence>
<feature type="coiled-coil region" evidence="6">
    <location>
        <begin position="1436"/>
        <end position="1494"/>
    </location>
</feature>
<dbReference type="SUPFAM" id="SSF52540">
    <property type="entry name" value="P-loop containing nucleoside triphosphate hydrolases"/>
    <property type="match status" value="1"/>
</dbReference>
<dbReference type="GO" id="GO:0004386">
    <property type="term" value="F:helicase activity"/>
    <property type="evidence" value="ECO:0007669"/>
    <property type="project" value="UniProtKB-KW"/>
</dbReference>
<feature type="compositionally biased region" description="Polar residues" evidence="7">
    <location>
        <begin position="1853"/>
        <end position="1874"/>
    </location>
</feature>
<dbReference type="InterPro" id="IPR045055">
    <property type="entry name" value="DNA2/NAM7-like"/>
</dbReference>
<reference evidence="12 13" key="1">
    <citation type="journal article" date="2018" name="Evol. Lett.">
        <title>Horizontal gene cluster transfer increased hallucinogenic mushroom diversity.</title>
        <authorList>
            <person name="Reynolds H.T."/>
            <person name="Vijayakumar V."/>
            <person name="Gluck-Thaler E."/>
            <person name="Korotkin H.B."/>
            <person name="Matheny P.B."/>
            <person name="Slot J.C."/>
        </authorList>
    </citation>
    <scope>NUCLEOTIDE SEQUENCE [LARGE SCALE GENOMIC DNA]</scope>
    <source>
        <strain evidence="12 13">2631</strain>
    </source>
</reference>
<dbReference type="GO" id="GO:0001147">
    <property type="term" value="F:transcription termination site sequence-specific DNA binding"/>
    <property type="evidence" value="ECO:0007669"/>
    <property type="project" value="TreeGrafter"/>
</dbReference>
<dbReference type="InParanoid" id="A0A409XFV3"/>
<evidence type="ECO:0000256" key="1">
    <source>
        <dbReference type="ARBA" id="ARBA00007913"/>
    </source>
</evidence>
<dbReference type="EMBL" id="NHYD01001847">
    <property type="protein sequence ID" value="PPQ89663.1"/>
    <property type="molecule type" value="Genomic_DNA"/>
</dbReference>
<feature type="domain" description="Helicase Sen1 N-terminal" evidence="8">
    <location>
        <begin position="82"/>
        <end position="829"/>
    </location>
</feature>
<feature type="domain" description="Helicase SEN1 beta-barrel" evidence="11">
    <location>
        <begin position="1153"/>
        <end position="1246"/>
    </location>
</feature>
<evidence type="ECO:0000256" key="7">
    <source>
        <dbReference type="SAM" id="MobiDB-lite"/>
    </source>
</evidence>
<evidence type="ECO:0000259" key="9">
    <source>
        <dbReference type="Pfam" id="PF13086"/>
    </source>
</evidence>
<dbReference type="GO" id="GO:0016604">
    <property type="term" value="C:nuclear body"/>
    <property type="evidence" value="ECO:0007669"/>
    <property type="project" value="TreeGrafter"/>
</dbReference>
<dbReference type="CDD" id="cd18808">
    <property type="entry name" value="SF1_C_Upf1"/>
    <property type="match status" value="1"/>
</dbReference>
<dbReference type="PANTHER" id="PTHR10887:SF495">
    <property type="entry name" value="HELICASE SENATAXIN ISOFORM X1-RELATED"/>
    <property type="match status" value="1"/>
</dbReference>
<dbReference type="GO" id="GO:0005694">
    <property type="term" value="C:chromosome"/>
    <property type="evidence" value="ECO:0007669"/>
    <property type="project" value="UniProtKB-ARBA"/>
</dbReference>
<dbReference type="InterPro" id="IPR024481">
    <property type="entry name" value="Helicase_Sen1_N"/>
</dbReference>
<feature type="domain" description="DNA2/NAM7 helicase helicase" evidence="9">
    <location>
        <begin position="1296"/>
        <end position="1587"/>
    </location>
</feature>
<evidence type="ECO:0000256" key="4">
    <source>
        <dbReference type="ARBA" id="ARBA00022806"/>
    </source>
</evidence>
<evidence type="ECO:0000259" key="11">
    <source>
        <dbReference type="Pfam" id="PF23576"/>
    </source>
</evidence>